<accession>A0A0D7BJ09</accession>
<reference evidence="2 3" key="1">
    <citation type="journal article" date="2015" name="Fungal Genet. Biol.">
        <title>Evolution of novel wood decay mechanisms in Agaricales revealed by the genome sequences of Fistulina hepatica and Cylindrobasidium torrendii.</title>
        <authorList>
            <person name="Floudas D."/>
            <person name="Held B.W."/>
            <person name="Riley R."/>
            <person name="Nagy L.G."/>
            <person name="Koehler G."/>
            <person name="Ransdell A.S."/>
            <person name="Younus H."/>
            <person name="Chow J."/>
            <person name="Chiniquy J."/>
            <person name="Lipzen A."/>
            <person name="Tritt A."/>
            <person name="Sun H."/>
            <person name="Haridas S."/>
            <person name="LaButti K."/>
            <person name="Ohm R.A."/>
            <person name="Kues U."/>
            <person name="Blanchette R.A."/>
            <person name="Grigoriev I.V."/>
            <person name="Minto R.E."/>
            <person name="Hibbett D.S."/>
        </authorList>
    </citation>
    <scope>NUCLEOTIDE SEQUENCE [LARGE SCALE GENOMIC DNA]</scope>
    <source>
        <strain evidence="2 3">FP15055 ss-10</strain>
    </source>
</reference>
<evidence type="ECO:0000256" key="1">
    <source>
        <dbReference type="SAM" id="MobiDB-lite"/>
    </source>
</evidence>
<organism evidence="2 3">
    <name type="scientific">Cylindrobasidium torrendii FP15055 ss-10</name>
    <dbReference type="NCBI Taxonomy" id="1314674"/>
    <lineage>
        <taxon>Eukaryota</taxon>
        <taxon>Fungi</taxon>
        <taxon>Dikarya</taxon>
        <taxon>Basidiomycota</taxon>
        <taxon>Agaricomycotina</taxon>
        <taxon>Agaricomycetes</taxon>
        <taxon>Agaricomycetidae</taxon>
        <taxon>Agaricales</taxon>
        <taxon>Marasmiineae</taxon>
        <taxon>Physalacriaceae</taxon>
        <taxon>Cylindrobasidium</taxon>
    </lineage>
</organism>
<name>A0A0D7BJ09_9AGAR</name>
<proteinExistence type="predicted"/>
<sequence length="447" mass="50004">MSHKTAAESTSPSSSGKKNNKSKSTRPLSASQISKNKNHFETWTERQNSSLVSFDSLPQDLRTSVDDVFEVRGRIPSSWLKKGSKAYKLLRSVAKPGLIDFLRDAKESEETLFTCDGEDDDGLKEFPILFSQITKVFDAWVSFTKMKNSAQTYSEADFATACDSFRISAMTLSRPRAQSSISLSHPLDLRGLHPNGVRILSVKTAKPDMVIFIPRLLIADLSDPKGSAFQVLRKHPKVKLAGRPEKGSSFSFQATVRDKLPEKPGFEIASSCWEDKKPVQTSVQSAFNQNRMATIAAVRHLESLGINAPIYGLVWANGTVQAHVDWWEHTASKKGKRSVLVYTAKFPNRKTQDAQKWKLHKPADILHVNFLVSNIDHWTCNGFKDAVVNGIEGLRTSVVENKGQYTRWKRTGTIEVDDRNKASSIMGVGIPLFPQDTNIDRKPRVKR</sequence>
<dbReference type="STRING" id="1314674.A0A0D7BJ09"/>
<dbReference type="OrthoDB" id="3261881at2759"/>
<feature type="compositionally biased region" description="Polar residues" evidence="1">
    <location>
        <begin position="26"/>
        <end position="35"/>
    </location>
</feature>
<dbReference type="EMBL" id="KN880472">
    <property type="protein sequence ID" value="KIY70190.1"/>
    <property type="molecule type" value="Genomic_DNA"/>
</dbReference>
<dbReference type="AlphaFoldDB" id="A0A0D7BJ09"/>
<keyword evidence="3" id="KW-1185">Reference proteome</keyword>
<feature type="region of interest" description="Disordered" evidence="1">
    <location>
        <begin position="1"/>
        <end position="38"/>
    </location>
</feature>
<evidence type="ECO:0000313" key="2">
    <source>
        <dbReference type="EMBL" id="KIY70190.1"/>
    </source>
</evidence>
<evidence type="ECO:0000313" key="3">
    <source>
        <dbReference type="Proteomes" id="UP000054007"/>
    </source>
</evidence>
<protein>
    <submittedName>
        <fullName evidence="2">Uncharacterized protein</fullName>
    </submittedName>
</protein>
<gene>
    <name evidence="2" type="ORF">CYLTODRAFT_420041</name>
</gene>
<dbReference type="Proteomes" id="UP000054007">
    <property type="component" value="Unassembled WGS sequence"/>
</dbReference>